<dbReference type="InterPro" id="IPR005467">
    <property type="entry name" value="His_kinase_dom"/>
</dbReference>
<dbReference type="SUPFAM" id="SSF55874">
    <property type="entry name" value="ATPase domain of HSP90 chaperone/DNA topoisomerase II/histidine kinase"/>
    <property type="match status" value="1"/>
</dbReference>
<dbReference type="Gene3D" id="3.30.565.10">
    <property type="entry name" value="Histidine kinase-like ATPase, C-terminal domain"/>
    <property type="match status" value="1"/>
</dbReference>
<dbReference type="GO" id="GO:0000155">
    <property type="term" value="F:phosphorelay sensor kinase activity"/>
    <property type="evidence" value="ECO:0007669"/>
    <property type="project" value="InterPro"/>
</dbReference>
<dbReference type="InterPro" id="IPR003661">
    <property type="entry name" value="HisK_dim/P_dom"/>
</dbReference>
<keyword evidence="7" id="KW-0547">Nucleotide-binding</keyword>
<dbReference type="GO" id="GO:0004721">
    <property type="term" value="F:phosphoprotein phosphatase activity"/>
    <property type="evidence" value="ECO:0007669"/>
    <property type="project" value="TreeGrafter"/>
</dbReference>
<keyword evidence="11" id="KW-0472">Membrane</keyword>
<dbReference type="Gene3D" id="1.10.287.130">
    <property type="match status" value="1"/>
</dbReference>
<gene>
    <name evidence="15" type="ORF">E8P82_12875</name>
</gene>
<keyword evidence="16" id="KW-1185">Reference proteome</keyword>
<evidence type="ECO:0000256" key="11">
    <source>
        <dbReference type="ARBA" id="ARBA00023136"/>
    </source>
</evidence>
<evidence type="ECO:0000259" key="14">
    <source>
        <dbReference type="PROSITE" id="PS50109"/>
    </source>
</evidence>
<protein>
    <recommendedName>
        <fullName evidence="12">Sensor-like histidine kinase SenX3</fullName>
        <ecNumber evidence="3">2.7.13.3</ecNumber>
    </recommendedName>
</protein>
<dbReference type="FunFam" id="1.10.287.130:FF:000008">
    <property type="entry name" value="Two-component sensor histidine kinase"/>
    <property type="match status" value="1"/>
</dbReference>
<dbReference type="SMART" id="SM00387">
    <property type="entry name" value="HATPase_c"/>
    <property type="match status" value="1"/>
</dbReference>
<keyword evidence="5" id="KW-0597">Phosphoprotein</keyword>
<evidence type="ECO:0000256" key="12">
    <source>
        <dbReference type="ARBA" id="ARBA00039401"/>
    </source>
</evidence>
<evidence type="ECO:0000313" key="15">
    <source>
        <dbReference type="EMBL" id="THJ65024.1"/>
    </source>
</evidence>
<dbReference type="GO" id="GO:0005886">
    <property type="term" value="C:plasma membrane"/>
    <property type="evidence" value="ECO:0007669"/>
    <property type="project" value="UniProtKB-SubCell"/>
</dbReference>
<dbReference type="RefSeq" id="WP_136455454.1">
    <property type="nucleotide sequence ID" value="NZ_SSWH01000013.1"/>
</dbReference>
<comment type="catalytic activity">
    <reaction evidence="1">
        <text>ATP + protein L-histidine = ADP + protein N-phospho-L-histidine.</text>
        <dbReference type="EC" id="2.7.13.3"/>
    </reaction>
</comment>
<dbReference type="SMART" id="SM00388">
    <property type="entry name" value="HisKA"/>
    <property type="match status" value="1"/>
</dbReference>
<sequence>MDPLLLTLVAGLVGLALGVGGMVAFRASEAQRLRLLYEDEPSLPDGAAEVLSVIGRAYVIVDAIDGVVRASPAAYAFGLVRGHTVVHAELLELTARVRRDGVIEQQQLELPRGPLGQSTIVVQVRVAALGSEYILILADDRTEITRSQEIRNDFVANVSHELKTPVGAISLLAEAIDDAAEDEVAVRRFAQRMHKESGRLSALVQDIIELSRLQGTDVVRRGRPVDLNAVISEAVDRNKLPAESKQIEIVVGGVAPAPVYGDSDLLMTAFRNLIDNAIRYAPDGTRVGVGLRSRDGLVQVSVTDQGPGITVEEQERIFERFYRIDAARSRQTGGTGLGLSIVKHVVSNHGGEVTVWSQAGQGSTFTVRLPQMEVGPDGDAALGAGTPGAEVPGGGAGSRPTRTGSTAVEERGVAS</sequence>
<keyword evidence="6" id="KW-0808">Transferase</keyword>
<name>A0A4S5E110_9MICC</name>
<dbReference type="SUPFAM" id="SSF47384">
    <property type="entry name" value="Homodimeric domain of signal transducing histidine kinase"/>
    <property type="match status" value="1"/>
</dbReference>
<dbReference type="FunFam" id="3.30.565.10:FF:000006">
    <property type="entry name" value="Sensor histidine kinase WalK"/>
    <property type="match status" value="1"/>
</dbReference>
<dbReference type="AlphaFoldDB" id="A0A4S5E110"/>
<dbReference type="CDD" id="cd00082">
    <property type="entry name" value="HisKA"/>
    <property type="match status" value="1"/>
</dbReference>
<dbReference type="PANTHER" id="PTHR45453">
    <property type="entry name" value="PHOSPHATE REGULON SENSOR PROTEIN PHOR"/>
    <property type="match status" value="1"/>
</dbReference>
<dbReference type="InterPro" id="IPR050351">
    <property type="entry name" value="BphY/WalK/GraS-like"/>
</dbReference>
<dbReference type="Pfam" id="PF02518">
    <property type="entry name" value="HATPase_c"/>
    <property type="match status" value="1"/>
</dbReference>
<evidence type="ECO:0000256" key="13">
    <source>
        <dbReference type="SAM" id="MobiDB-lite"/>
    </source>
</evidence>
<evidence type="ECO:0000256" key="6">
    <source>
        <dbReference type="ARBA" id="ARBA00022679"/>
    </source>
</evidence>
<evidence type="ECO:0000313" key="16">
    <source>
        <dbReference type="Proteomes" id="UP000305233"/>
    </source>
</evidence>
<dbReference type="Pfam" id="PF00512">
    <property type="entry name" value="HisKA"/>
    <property type="match status" value="1"/>
</dbReference>
<dbReference type="OrthoDB" id="9813151at2"/>
<comment type="caution">
    <text evidence="15">The sequence shown here is derived from an EMBL/GenBank/DDBJ whole genome shotgun (WGS) entry which is preliminary data.</text>
</comment>
<dbReference type="InterPro" id="IPR036890">
    <property type="entry name" value="HATPase_C_sf"/>
</dbReference>
<dbReference type="InterPro" id="IPR004358">
    <property type="entry name" value="Sig_transdc_His_kin-like_C"/>
</dbReference>
<comment type="subcellular location">
    <subcellularLocation>
        <location evidence="2">Cell membrane</location>
    </subcellularLocation>
</comment>
<dbReference type="PRINTS" id="PR00344">
    <property type="entry name" value="BCTRLSENSOR"/>
</dbReference>
<organism evidence="15 16">
    <name type="scientific">Arthrobacter echini</name>
    <dbReference type="NCBI Taxonomy" id="1529066"/>
    <lineage>
        <taxon>Bacteria</taxon>
        <taxon>Bacillati</taxon>
        <taxon>Actinomycetota</taxon>
        <taxon>Actinomycetes</taxon>
        <taxon>Micrococcales</taxon>
        <taxon>Micrococcaceae</taxon>
        <taxon>Arthrobacter</taxon>
    </lineage>
</organism>
<dbReference type="InterPro" id="IPR036097">
    <property type="entry name" value="HisK_dim/P_sf"/>
</dbReference>
<dbReference type="GO" id="GO:0016036">
    <property type="term" value="P:cellular response to phosphate starvation"/>
    <property type="evidence" value="ECO:0007669"/>
    <property type="project" value="TreeGrafter"/>
</dbReference>
<keyword evidence="4" id="KW-1003">Cell membrane</keyword>
<evidence type="ECO:0000256" key="3">
    <source>
        <dbReference type="ARBA" id="ARBA00012438"/>
    </source>
</evidence>
<evidence type="ECO:0000256" key="4">
    <source>
        <dbReference type="ARBA" id="ARBA00022475"/>
    </source>
</evidence>
<evidence type="ECO:0000256" key="8">
    <source>
        <dbReference type="ARBA" id="ARBA00022777"/>
    </source>
</evidence>
<dbReference type="EC" id="2.7.13.3" evidence="3"/>
<evidence type="ECO:0000256" key="10">
    <source>
        <dbReference type="ARBA" id="ARBA00023012"/>
    </source>
</evidence>
<dbReference type="CDD" id="cd00075">
    <property type="entry name" value="HATPase"/>
    <property type="match status" value="1"/>
</dbReference>
<dbReference type="PROSITE" id="PS50109">
    <property type="entry name" value="HIS_KIN"/>
    <property type="match status" value="1"/>
</dbReference>
<keyword evidence="9" id="KW-0067">ATP-binding</keyword>
<proteinExistence type="predicted"/>
<evidence type="ECO:0000256" key="1">
    <source>
        <dbReference type="ARBA" id="ARBA00000085"/>
    </source>
</evidence>
<evidence type="ECO:0000256" key="5">
    <source>
        <dbReference type="ARBA" id="ARBA00022553"/>
    </source>
</evidence>
<dbReference type="EMBL" id="SSWH01000013">
    <property type="protein sequence ID" value="THJ65024.1"/>
    <property type="molecule type" value="Genomic_DNA"/>
</dbReference>
<dbReference type="InterPro" id="IPR003594">
    <property type="entry name" value="HATPase_dom"/>
</dbReference>
<dbReference type="PANTHER" id="PTHR45453:SF1">
    <property type="entry name" value="PHOSPHATE REGULON SENSOR PROTEIN PHOR"/>
    <property type="match status" value="1"/>
</dbReference>
<keyword evidence="10" id="KW-0902">Two-component regulatory system</keyword>
<feature type="region of interest" description="Disordered" evidence="13">
    <location>
        <begin position="373"/>
        <end position="415"/>
    </location>
</feature>
<evidence type="ECO:0000256" key="2">
    <source>
        <dbReference type="ARBA" id="ARBA00004236"/>
    </source>
</evidence>
<feature type="domain" description="Histidine kinase" evidence="14">
    <location>
        <begin position="157"/>
        <end position="373"/>
    </location>
</feature>
<accession>A0A4S5E110</accession>
<keyword evidence="8 15" id="KW-0418">Kinase</keyword>
<dbReference type="Proteomes" id="UP000305233">
    <property type="component" value="Unassembled WGS sequence"/>
</dbReference>
<reference evidence="15 16" key="1">
    <citation type="submission" date="2019-04" db="EMBL/GenBank/DDBJ databases">
        <authorList>
            <person name="Liu Q."/>
            <person name="Xin Y.-H."/>
        </authorList>
    </citation>
    <scope>NUCLEOTIDE SEQUENCE [LARGE SCALE GENOMIC DNA]</scope>
    <source>
        <strain evidence="15 16">AM23</strain>
    </source>
</reference>
<evidence type="ECO:0000256" key="9">
    <source>
        <dbReference type="ARBA" id="ARBA00022840"/>
    </source>
</evidence>
<evidence type="ECO:0000256" key="7">
    <source>
        <dbReference type="ARBA" id="ARBA00022741"/>
    </source>
</evidence>
<dbReference type="GO" id="GO:0005524">
    <property type="term" value="F:ATP binding"/>
    <property type="evidence" value="ECO:0007669"/>
    <property type="project" value="UniProtKB-KW"/>
</dbReference>